<evidence type="ECO:0000256" key="1">
    <source>
        <dbReference type="SAM" id="MobiDB-lite"/>
    </source>
</evidence>
<feature type="region of interest" description="Disordered" evidence="1">
    <location>
        <begin position="129"/>
        <end position="181"/>
    </location>
</feature>
<proteinExistence type="predicted"/>
<accession>A0A9P5TLH8</accession>
<feature type="compositionally biased region" description="Low complexity" evidence="1">
    <location>
        <begin position="154"/>
        <end position="176"/>
    </location>
</feature>
<keyword evidence="2" id="KW-0472">Membrane</keyword>
<feature type="region of interest" description="Disordered" evidence="1">
    <location>
        <begin position="1"/>
        <end position="26"/>
    </location>
</feature>
<name>A0A9P5TLH8_GYMJU</name>
<feature type="compositionally biased region" description="Low complexity" evidence="1">
    <location>
        <begin position="1"/>
        <end position="24"/>
    </location>
</feature>
<comment type="caution">
    <text evidence="3">The sequence shown here is derived from an EMBL/GenBank/DDBJ whole genome shotgun (WGS) entry which is preliminary data.</text>
</comment>
<evidence type="ECO:0000313" key="4">
    <source>
        <dbReference type="Proteomes" id="UP000724874"/>
    </source>
</evidence>
<keyword evidence="4" id="KW-1185">Reference proteome</keyword>
<keyword evidence="2" id="KW-0812">Transmembrane</keyword>
<evidence type="ECO:0000313" key="3">
    <source>
        <dbReference type="EMBL" id="KAF8893208.1"/>
    </source>
</evidence>
<feature type="compositionally biased region" description="Basic and acidic residues" evidence="1">
    <location>
        <begin position="216"/>
        <end position="226"/>
    </location>
</feature>
<reference evidence="3" key="1">
    <citation type="submission" date="2020-11" db="EMBL/GenBank/DDBJ databases">
        <authorList>
            <consortium name="DOE Joint Genome Institute"/>
            <person name="Ahrendt S."/>
            <person name="Riley R."/>
            <person name="Andreopoulos W."/>
            <person name="LaButti K."/>
            <person name="Pangilinan J."/>
            <person name="Ruiz-duenas F.J."/>
            <person name="Barrasa J.M."/>
            <person name="Sanchez-Garcia M."/>
            <person name="Camarero S."/>
            <person name="Miyauchi S."/>
            <person name="Serrano A."/>
            <person name="Linde D."/>
            <person name="Babiker R."/>
            <person name="Drula E."/>
            <person name="Ayuso-Fernandez I."/>
            <person name="Pacheco R."/>
            <person name="Padilla G."/>
            <person name="Ferreira P."/>
            <person name="Barriuso J."/>
            <person name="Kellner H."/>
            <person name="Castanera R."/>
            <person name="Alfaro M."/>
            <person name="Ramirez L."/>
            <person name="Pisabarro A.G."/>
            <person name="Kuo A."/>
            <person name="Tritt A."/>
            <person name="Lipzen A."/>
            <person name="He G."/>
            <person name="Yan M."/>
            <person name="Ng V."/>
            <person name="Cullen D."/>
            <person name="Martin F."/>
            <person name="Rosso M.-N."/>
            <person name="Henrissat B."/>
            <person name="Hibbett D."/>
            <person name="Martinez A.T."/>
            <person name="Grigoriev I.V."/>
        </authorList>
    </citation>
    <scope>NUCLEOTIDE SEQUENCE</scope>
    <source>
        <strain evidence="3">AH 44721</strain>
    </source>
</reference>
<sequence length="260" mass="28531">MSSTSISITPSSSSPPQSTSSSGSNAGSRKNGFNNLLFFVIFFVLLIAFVAVGTITRRRRRSRGFEFDLTMDDDELTPEEVEQARPVLYELGSREAVETGWKYEKPLSATLIKTTQWTSIKGSIEDDTVSVTRDGEDPAHLQDPAANDRLGTLPSFSPSSWRRGRSSSSQPKRSSSFFDEEIRPIESPEALEVAVMIAMPSRERSISAALQQNGPRDGDATTHSHSEPSSLGLPEYQIGTMTVPWHTELKRESIAIDSGS</sequence>
<organism evidence="3 4">
    <name type="scientific">Gymnopilus junonius</name>
    <name type="common">Spectacular rustgill mushroom</name>
    <name type="synonym">Gymnopilus spectabilis subsp. junonius</name>
    <dbReference type="NCBI Taxonomy" id="109634"/>
    <lineage>
        <taxon>Eukaryota</taxon>
        <taxon>Fungi</taxon>
        <taxon>Dikarya</taxon>
        <taxon>Basidiomycota</taxon>
        <taxon>Agaricomycotina</taxon>
        <taxon>Agaricomycetes</taxon>
        <taxon>Agaricomycetidae</taxon>
        <taxon>Agaricales</taxon>
        <taxon>Agaricineae</taxon>
        <taxon>Hymenogastraceae</taxon>
        <taxon>Gymnopilus</taxon>
    </lineage>
</organism>
<gene>
    <name evidence="3" type="ORF">CPB84DRAFT_1324325</name>
</gene>
<dbReference type="AlphaFoldDB" id="A0A9P5TLH8"/>
<feature type="region of interest" description="Disordered" evidence="1">
    <location>
        <begin position="212"/>
        <end position="235"/>
    </location>
</feature>
<protein>
    <submittedName>
        <fullName evidence="3">Uncharacterized protein</fullName>
    </submittedName>
</protein>
<dbReference type="OrthoDB" id="3071396at2759"/>
<evidence type="ECO:0000256" key="2">
    <source>
        <dbReference type="SAM" id="Phobius"/>
    </source>
</evidence>
<feature type="transmembrane region" description="Helical" evidence="2">
    <location>
        <begin position="36"/>
        <end position="55"/>
    </location>
</feature>
<dbReference type="Proteomes" id="UP000724874">
    <property type="component" value="Unassembled WGS sequence"/>
</dbReference>
<dbReference type="EMBL" id="JADNYJ010000067">
    <property type="protein sequence ID" value="KAF8893208.1"/>
    <property type="molecule type" value="Genomic_DNA"/>
</dbReference>
<keyword evidence="2" id="KW-1133">Transmembrane helix</keyword>